<dbReference type="AlphaFoldDB" id="A0A0E9V397"/>
<organism evidence="1">
    <name type="scientific">Anguilla anguilla</name>
    <name type="common">European freshwater eel</name>
    <name type="synonym">Muraena anguilla</name>
    <dbReference type="NCBI Taxonomy" id="7936"/>
    <lineage>
        <taxon>Eukaryota</taxon>
        <taxon>Metazoa</taxon>
        <taxon>Chordata</taxon>
        <taxon>Craniata</taxon>
        <taxon>Vertebrata</taxon>
        <taxon>Euteleostomi</taxon>
        <taxon>Actinopterygii</taxon>
        <taxon>Neopterygii</taxon>
        <taxon>Teleostei</taxon>
        <taxon>Anguilliformes</taxon>
        <taxon>Anguillidae</taxon>
        <taxon>Anguilla</taxon>
    </lineage>
</organism>
<reference evidence="1" key="2">
    <citation type="journal article" date="2015" name="Fish Shellfish Immunol.">
        <title>Early steps in the European eel (Anguilla anguilla)-Vibrio vulnificus interaction in the gills: Role of the RtxA13 toxin.</title>
        <authorList>
            <person name="Callol A."/>
            <person name="Pajuelo D."/>
            <person name="Ebbesson L."/>
            <person name="Teles M."/>
            <person name="MacKenzie S."/>
            <person name="Amaro C."/>
        </authorList>
    </citation>
    <scope>NUCLEOTIDE SEQUENCE</scope>
</reference>
<accession>A0A0E9V397</accession>
<name>A0A0E9V397_ANGAN</name>
<proteinExistence type="predicted"/>
<dbReference type="EMBL" id="GBXM01035963">
    <property type="protein sequence ID" value="JAH72614.1"/>
    <property type="molecule type" value="Transcribed_RNA"/>
</dbReference>
<protein>
    <submittedName>
        <fullName evidence="1">Uncharacterized protein</fullName>
    </submittedName>
</protein>
<reference evidence="1" key="1">
    <citation type="submission" date="2014-11" db="EMBL/GenBank/DDBJ databases">
        <authorList>
            <person name="Amaro Gonzalez C."/>
        </authorList>
    </citation>
    <scope>NUCLEOTIDE SEQUENCE</scope>
</reference>
<sequence>MMAGMFAFSGCPSNLYKLDSRHVYSDALQLAAIASWFPWLN</sequence>
<evidence type="ECO:0000313" key="1">
    <source>
        <dbReference type="EMBL" id="JAH72614.1"/>
    </source>
</evidence>